<protein>
    <submittedName>
        <fullName evidence="1">Uncharacterized protein</fullName>
    </submittedName>
</protein>
<accession>A0A3B3RCZ9</accession>
<organism evidence="1 2">
    <name type="scientific">Paramormyrops kingsleyae</name>
    <dbReference type="NCBI Taxonomy" id="1676925"/>
    <lineage>
        <taxon>Eukaryota</taxon>
        <taxon>Metazoa</taxon>
        <taxon>Chordata</taxon>
        <taxon>Craniata</taxon>
        <taxon>Vertebrata</taxon>
        <taxon>Euteleostomi</taxon>
        <taxon>Actinopterygii</taxon>
        <taxon>Neopterygii</taxon>
        <taxon>Teleostei</taxon>
        <taxon>Osteoglossocephala</taxon>
        <taxon>Osteoglossomorpha</taxon>
        <taxon>Osteoglossiformes</taxon>
        <taxon>Mormyridae</taxon>
        <taxon>Paramormyrops</taxon>
    </lineage>
</organism>
<dbReference type="GeneTree" id="ENSGT00940000177599"/>
<evidence type="ECO:0000313" key="1">
    <source>
        <dbReference type="Ensembl" id="ENSPKIP00000016219.1"/>
    </source>
</evidence>
<dbReference type="AlphaFoldDB" id="A0A3B3RCZ9"/>
<evidence type="ECO:0000313" key="2">
    <source>
        <dbReference type="Proteomes" id="UP000261540"/>
    </source>
</evidence>
<keyword evidence="2" id="KW-1185">Reference proteome</keyword>
<dbReference type="Ensembl" id="ENSPKIT00000040703.1">
    <property type="protein sequence ID" value="ENSPKIP00000016219.1"/>
    <property type="gene ID" value="ENSPKIG00000002640.1"/>
</dbReference>
<proteinExistence type="predicted"/>
<name>A0A3B3RCZ9_9TELE</name>
<reference evidence="1" key="2">
    <citation type="submission" date="2025-09" db="UniProtKB">
        <authorList>
            <consortium name="Ensembl"/>
        </authorList>
    </citation>
    <scope>IDENTIFICATION</scope>
</reference>
<reference evidence="1" key="1">
    <citation type="submission" date="2025-08" db="UniProtKB">
        <authorList>
            <consortium name="Ensembl"/>
        </authorList>
    </citation>
    <scope>IDENTIFICATION</scope>
</reference>
<sequence length="79" mass="8895">CSPTLQDRHLRLFITLTKQGPKMIEFVCRGVLQENIGTALQLSKSVDATRAVLQGQLRNKESENNRLCVQLRVRASRGC</sequence>
<dbReference type="Proteomes" id="UP000261540">
    <property type="component" value="Unplaced"/>
</dbReference>